<dbReference type="RefSeq" id="XP_002480284.1">
    <property type="nucleotide sequence ID" value="XM_002480239.1"/>
</dbReference>
<dbReference type="EMBL" id="EQ962654">
    <property type="protein sequence ID" value="EED19850.1"/>
    <property type="molecule type" value="Genomic_DNA"/>
</dbReference>
<protein>
    <submittedName>
        <fullName evidence="1">Uncharacterized protein</fullName>
    </submittedName>
</protein>
<keyword evidence="2" id="KW-1185">Reference proteome</keyword>
<evidence type="ECO:0000313" key="2">
    <source>
        <dbReference type="Proteomes" id="UP000001745"/>
    </source>
</evidence>
<accession>B8M7X1</accession>
<dbReference type="VEuPathDB" id="FungiDB:TSTA_031130"/>
<dbReference type="AlphaFoldDB" id="B8M7X1"/>
<name>B8M7X1_TALSN</name>
<organism evidence="1 2">
    <name type="scientific">Talaromyces stipitatus (strain ATCC 10500 / CBS 375.48 / QM 6759 / NRRL 1006)</name>
    <name type="common">Penicillium stipitatum</name>
    <dbReference type="NCBI Taxonomy" id="441959"/>
    <lineage>
        <taxon>Eukaryota</taxon>
        <taxon>Fungi</taxon>
        <taxon>Dikarya</taxon>
        <taxon>Ascomycota</taxon>
        <taxon>Pezizomycotina</taxon>
        <taxon>Eurotiomycetes</taxon>
        <taxon>Eurotiomycetidae</taxon>
        <taxon>Eurotiales</taxon>
        <taxon>Trichocomaceae</taxon>
        <taxon>Talaromyces</taxon>
        <taxon>Talaromyces sect. Talaromyces</taxon>
    </lineage>
</organism>
<gene>
    <name evidence="1" type="ORF">TSTA_031130</name>
</gene>
<dbReference type="OrthoDB" id="3000060at2759"/>
<dbReference type="HOGENOM" id="CLU_1548641_0_0_1"/>
<dbReference type="InParanoid" id="B8M7X1"/>
<dbReference type="GeneID" id="8107724"/>
<dbReference type="Proteomes" id="UP000001745">
    <property type="component" value="Unassembled WGS sequence"/>
</dbReference>
<evidence type="ECO:0000313" key="1">
    <source>
        <dbReference type="EMBL" id="EED19850.1"/>
    </source>
</evidence>
<sequence>MKPAPLSLRMKISMTSEPPEDLVLKYEEYAHRDPKGERRIDIDTFGVYIAGRVSGGLPKLRMDDVKLVYSEMLATGILRSALDVEESQEMSEILFVKYTRRMSNPFFGPIDSGLPSSRLKARWEYLRLIPSGDYCREEDQEVLRAGIMCFGLIRKRRKLDCAARQYLSAKPGE</sequence>
<reference evidence="2" key="1">
    <citation type="journal article" date="2015" name="Genome Announc.">
        <title>Genome sequence of the AIDS-associated pathogen Penicillium marneffei (ATCC18224) and its near taxonomic relative Talaromyces stipitatus (ATCC10500).</title>
        <authorList>
            <person name="Nierman W.C."/>
            <person name="Fedorova-Abrams N.D."/>
            <person name="Andrianopoulos A."/>
        </authorList>
    </citation>
    <scope>NUCLEOTIDE SEQUENCE [LARGE SCALE GENOMIC DNA]</scope>
    <source>
        <strain evidence="2">ATCC 10500 / CBS 375.48 / QM 6759 / NRRL 1006</strain>
    </source>
</reference>
<proteinExistence type="predicted"/>